<evidence type="ECO:0000313" key="4">
    <source>
        <dbReference type="EMBL" id="CAF1335819.1"/>
    </source>
</evidence>
<keyword evidence="2" id="KW-0732">Signal</keyword>
<evidence type="ECO:0000313" key="7">
    <source>
        <dbReference type="Proteomes" id="UP000663829"/>
    </source>
</evidence>
<protein>
    <submittedName>
        <fullName evidence="4">Uncharacterized protein</fullName>
    </submittedName>
</protein>
<dbReference type="EMBL" id="CAJNOQ010014143">
    <property type="protein sequence ID" value="CAF1335819.1"/>
    <property type="molecule type" value="Genomic_DNA"/>
</dbReference>
<feature type="compositionally biased region" description="Low complexity" evidence="1">
    <location>
        <begin position="73"/>
        <end position="83"/>
    </location>
</feature>
<dbReference type="EMBL" id="CAJOBC010055837">
    <property type="protein sequence ID" value="CAF4192930.1"/>
    <property type="molecule type" value="Genomic_DNA"/>
</dbReference>
<keyword evidence="7" id="KW-1185">Reference proteome</keyword>
<evidence type="ECO:0000313" key="6">
    <source>
        <dbReference type="EMBL" id="CAF4192930.1"/>
    </source>
</evidence>
<evidence type="ECO:0000256" key="1">
    <source>
        <dbReference type="SAM" id="MobiDB-lite"/>
    </source>
</evidence>
<reference evidence="4" key="1">
    <citation type="submission" date="2021-02" db="EMBL/GenBank/DDBJ databases">
        <authorList>
            <person name="Nowell W R."/>
        </authorList>
    </citation>
    <scope>NUCLEOTIDE SEQUENCE</scope>
</reference>
<dbReference type="Proteomes" id="UP000681722">
    <property type="component" value="Unassembled WGS sequence"/>
</dbReference>
<feature type="signal peptide" evidence="2">
    <location>
        <begin position="1"/>
        <end position="23"/>
    </location>
</feature>
<evidence type="ECO:0000313" key="3">
    <source>
        <dbReference type="EMBL" id="CAF1324454.1"/>
    </source>
</evidence>
<dbReference type="Proteomes" id="UP000682733">
    <property type="component" value="Unassembled WGS sequence"/>
</dbReference>
<evidence type="ECO:0000256" key="2">
    <source>
        <dbReference type="SAM" id="SignalP"/>
    </source>
</evidence>
<accession>A0A815G9L6</accession>
<evidence type="ECO:0000313" key="5">
    <source>
        <dbReference type="EMBL" id="CAF4135069.1"/>
    </source>
</evidence>
<feature type="chain" id="PRO_5036227519" evidence="2">
    <location>
        <begin position="24"/>
        <end position="103"/>
    </location>
</feature>
<dbReference type="EMBL" id="CAJOBA010042536">
    <property type="protein sequence ID" value="CAF4135069.1"/>
    <property type="molecule type" value="Genomic_DNA"/>
</dbReference>
<organism evidence="4 7">
    <name type="scientific">Didymodactylos carnosus</name>
    <dbReference type="NCBI Taxonomy" id="1234261"/>
    <lineage>
        <taxon>Eukaryota</taxon>
        <taxon>Metazoa</taxon>
        <taxon>Spiralia</taxon>
        <taxon>Gnathifera</taxon>
        <taxon>Rotifera</taxon>
        <taxon>Eurotatoria</taxon>
        <taxon>Bdelloidea</taxon>
        <taxon>Philodinida</taxon>
        <taxon>Philodinidae</taxon>
        <taxon>Didymodactylos</taxon>
    </lineage>
</organism>
<dbReference type="EMBL" id="CAJNOK010020929">
    <property type="protein sequence ID" value="CAF1324454.1"/>
    <property type="molecule type" value="Genomic_DNA"/>
</dbReference>
<sequence length="103" mass="10815">MMISQAVATLALLLIISINNARSETTIRPSSAATRLAGATMSTARPQQTSQPAGQMTSQKLASASNIATVREQTQQPQTGQPTATVIIQTQATGRQQTATPHQ</sequence>
<feature type="region of interest" description="Disordered" evidence="1">
    <location>
        <begin position="35"/>
        <end position="83"/>
    </location>
</feature>
<dbReference type="Proteomes" id="UP000677228">
    <property type="component" value="Unassembled WGS sequence"/>
</dbReference>
<gene>
    <name evidence="4" type="ORF">GPM918_LOCUS30181</name>
    <name evidence="3" type="ORF">OVA965_LOCUS29593</name>
    <name evidence="6" type="ORF">SRO942_LOCUS30786</name>
    <name evidence="5" type="ORF">TMI583_LOCUS30367</name>
</gene>
<comment type="caution">
    <text evidence="4">The sequence shown here is derived from an EMBL/GenBank/DDBJ whole genome shotgun (WGS) entry which is preliminary data.</text>
</comment>
<dbReference type="Proteomes" id="UP000663829">
    <property type="component" value="Unassembled WGS sequence"/>
</dbReference>
<feature type="compositionally biased region" description="Polar residues" evidence="1">
    <location>
        <begin position="40"/>
        <end position="72"/>
    </location>
</feature>
<proteinExistence type="predicted"/>
<name>A0A815G9L6_9BILA</name>
<dbReference type="AlphaFoldDB" id="A0A815G9L6"/>